<dbReference type="Pfam" id="PF00535">
    <property type="entry name" value="Glycos_transf_2"/>
    <property type="match status" value="1"/>
</dbReference>
<feature type="domain" description="Glycosyltransferase 2-like" evidence="2">
    <location>
        <begin position="88"/>
        <end position="136"/>
    </location>
</feature>
<dbReference type="Proteomes" id="UP000184609">
    <property type="component" value="Unassembled WGS sequence"/>
</dbReference>
<evidence type="ECO:0000259" key="2">
    <source>
        <dbReference type="Pfam" id="PF00535"/>
    </source>
</evidence>
<name>A0A1M7ZDK9_9BACT</name>
<dbReference type="STRING" id="1073327.SAMN04488108_2433"/>
<dbReference type="SUPFAM" id="SSF53448">
    <property type="entry name" value="Nucleotide-diphospho-sugar transferases"/>
    <property type="match status" value="1"/>
</dbReference>
<sequence>MDISIVLEWENAVLAELQRTKELLIQIFNQTNKRSETIEMLILHNEKQVSKKFIEDFIDEVVAENDLKVSIPYSVIDVEDAHYFELKNQGVKLAKGEKIIFLDSDIIPGADWLEIMLETHNQYPDSVVSGYSYIDYSDLVGKAFALSWFFPLPPVASKLDEVGLIFSNNYIANRQLMLENPYPEMNEGITRGADTLLWERMKAKGIKLYKHSGATASHPCPNGASHFFTRALAEGRDDYGRLFEKEFFHKNPFKRFFKIYLFRSKKAIKSSFQNGKRVDLKTFELPFTVGIMLVYYQFYFAGGLLTKLFPDYTKSSWRI</sequence>
<accession>A0A1M7ZDK9</accession>
<dbReference type="RefSeq" id="WP_073572068.1">
    <property type="nucleotide sequence ID" value="NZ_FRXN01000003.1"/>
</dbReference>
<proteinExistence type="predicted"/>
<keyword evidence="4" id="KW-1185">Reference proteome</keyword>
<dbReference type="OrthoDB" id="153025at2"/>
<evidence type="ECO:0000313" key="3">
    <source>
        <dbReference type="EMBL" id="SHO62967.1"/>
    </source>
</evidence>
<keyword evidence="1" id="KW-1133">Transmembrane helix</keyword>
<protein>
    <submittedName>
        <fullName evidence="3">Glycosyltransferase, GT2 family</fullName>
    </submittedName>
</protein>
<dbReference type="EMBL" id="FRXN01000003">
    <property type="protein sequence ID" value="SHO62967.1"/>
    <property type="molecule type" value="Genomic_DNA"/>
</dbReference>
<dbReference type="Gene3D" id="3.90.550.10">
    <property type="entry name" value="Spore Coat Polysaccharide Biosynthesis Protein SpsA, Chain A"/>
    <property type="match status" value="1"/>
</dbReference>
<gene>
    <name evidence="3" type="ORF">SAMN04488108_2433</name>
</gene>
<dbReference type="InterPro" id="IPR029044">
    <property type="entry name" value="Nucleotide-diphossugar_trans"/>
</dbReference>
<reference evidence="4" key="1">
    <citation type="submission" date="2016-12" db="EMBL/GenBank/DDBJ databases">
        <authorList>
            <person name="Varghese N."/>
            <person name="Submissions S."/>
        </authorList>
    </citation>
    <scope>NUCLEOTIDE SEQUENCE [LARGE SCALE GENOMIC DNA]</scope>
    <source>
        <strain evidence="4">DSM 25035</strain>
    </source>
</reference>
<evidence type="ECO:0000313" key="4">
    <source>
        <dbReference type="Proteomes" id="UP000184609"/>
    </source>
</evidence>
<keyword evidence="3" id="KW-0808">Transferase</keyword>
<keyword evidence="1" id="KW-0812">Transmembrane</keyword>
<dbReference type="GO" id="GO:0016740">
    <property type="term" value="F:transferase activity"/>
    <property type="evidence" value="ECO:0007669"/>
    <property type="project" value="UniProtKB-KW"/>
</dbReference>
<dbReference type="InterPro" id="IPR001173">
    <property type="entry name" value="Glyco_trans_2-like"/>
</dbReference>
<dbReference type="CDD" id="cd00761">
    <property type="entry name" value="Glyco_tranf_GTA_type"/>
    <property type="match status" value="1"/>
</dbReference>
<organism evidence="3 4">
    <name type="scientific">Algoriphagus zhangzhouensis</name>
    <dbReference type="NCBI Taxonomy" id="1073327"/>
    <lineage>
        <taxon>Bacteria</taxon>
        <taxon>Pseudomonadati</taxon>
        <taxon>Bacteroidota</taxon>
        <taxon>Cytophagia</taxon>
        <taxon>Cytophagales</taxon>
        <taxon>Cyclobacteriaceae</taxon>
        <taxon>Algoriphagus</taxon>
    </lineage>
</organism>
<keyword evidence="1" id="KW-0472">Membrane</keyword>
<dbReference type="AlphaFoldDB" id="A0A1M7ZDK9"/>
<evidence type="ECO:0000256" key="1">
    <source>
        <dbReference type="SAM" id="Phobius"/>
    </source>
</evidence>
<feature type="transmembrane region" description="Helical" evidence="1">
    <location>
        <begin position="287"/>
        <end position="309"/>
    </location>
</feature>